<comment type="caution">
    <text evidence="3">The sequence shown here is derived from an EMBL/GenBank/DDBJ whole genome shotgun (WGS) entry which is preliminary data.</text>
</comment>
<dbReference type="InterPro" id="IPR036291">
    <property type="entry name" value="NAD(P)-bd_dom_sf"/>
</dbReference>
<evidence type="ECO:0000313" key="3">
    <source>
        <dbReference type="EMBL" id="EXX87705.1"/>
    </source>
</evidence>
<evidence type="ECO:0000313" key="4">
    <source>
        <dbReference type="Proteomes" id="UP000053750"/>
    </source>
</evidence>
<dbReference type="EMBL" id="JFHU01000147">
    <property type="protein sequence ID" value="EXX87705.1"/>
    <property type="molecule type" value="Genomic_DNA"/>
</dbReference>
<dbReference type="PRINTS" id="PR00081">
    <property type="entry name" value="GDHRDH"/>
</dbReference>
<dbReference type="GO" id="GO:0016616">
    <property type="term" value="F:oxidoreductase activity, acting on the CH-OH group of donors, NAD or NADP as acceptor"/>
    <property type="evidence" value="ECO:0007669"/>
    <property type="project" value="TreeGrafter"/>
</dbReference>
<proteinExistence type="inferred from homology"/>
<keyword evidence="4" id="KW-1185">Reference proteome</keyword>
<dbReference type="SUPFAM" id="SSF51735">
    <property type="entry name" value="NAD(P)-binding Rossmann-fold domains"/>
    <property type="match status" value="1"/>
</dbReference>
<dbReference type="RefSeq" id="WP_036579518.1">
    <property type="nucleotide sequence ID" value="NZ_KK082127.1"/>
</dbReference>
<dbReference type="AlphaFoldDB" id="A0A9W5S0P6"/>
<dbReference type="Gene3D" id="3.40.50.720">
    <property type="entry name" value="NAD(P)-binding Rossmann-like Domain"/>
    <property type="match status" value="1"/>
</dbReference>
<reference evidence="3 4" key="1">
    <citation type="submission" date="2014-02" db="EMBL/GenBank/DDBJ databases">
        <title>Genome sequence of Paenibacillus darwinianus reveals adaptive mechanisms for survival in Antarctic soils.</title>
        <authorList>
            <person name="Dsouza M."/>
            <person name="Taylor M.W."/>
            <person name="Turner S.J."/>
            <person name="Aislabie J."/>
        </authorList>
    </citation>
    <scope>NUCLEOTIDE SEQUENCE [LARGE SCALE GENOMIC DNA]</scope>
    <source>
        <strain evidence="3 4">CE1</strain>
    </source>
</reference>
<evidence type="ECO:0000256" key="1">
    <source>
        <dbReference type="ARBA" id="ARBA00006484"/>
    </source>
</evidence>
<organism evidence="3 4">
    <name type="scientific">Paenibacillus darwinianus</name>
    <dbReference type="NCBI Taxonomy" id="1380763"/>
    <lineage>
        <taxon>Bacteria</taxon>
        <taxon>Bacillati</taxon>
        <taxon>Bacillota</taxon>
        <taxon>Bacilli</taxon>
        <taxon>Bacillales</taxon>
        <taxon>Paenibacillaceae</taxon>
        <taxon>Paenibacillus</taxon>
    </lineage>
</organism>
<dbReference type="PANTHER" id="PTHR42760">
    <property type="entry name" value="SHORT-CHAIN DEHYDROGENASES/REDUCTASES FAMILY MEMBER"/>
    <property type="match status" value="1"/>
</dbReference>
<keyword evidence="2" id="KW-0560">Oxidoreductase</keyword>
<protein>
    <submittedName>
        <fullName evidence="3">3-ketoacyl-ACP reductase</fullName>
    </submittedName>
</protein>
<dbReference type="OrthoDB" id="9803333at2"/>
<sequence>MTKEQRTVLITGAAGGIGSRLSEAYAEAGYRVAMTDVEASRGEAAAAAIGGRVQAAAVRFLAADLAKPSEITSLFEQLDEAGYAPDVLINNAGFGINKSPYELTVEDWDSVINVNLRGTFLCAREAGRRMRTRGGGRIINISSTRAYMSEPHTEAYAATKGGIAALTHAMAASFADDGITVNCISPGWIETGNYDALRDADHSQHWSGRVGKPDDIARACLFLSDPANVFINGTNVTVDGGMTRKMIYEE</sequence>
<dbReference type="PROSITE" id="PS00061">
    <property type="entry name" value="ADH_SHORT"/>
    <property type="match status" value="1"/>
</dbReference>
<evidence type="ECO:0000256" key="2">
    <source>
        <dbReference type="ARBA" id="ARBA00023002"/>
    </source>
</evidence>
<comment type="similarity">
    <text evidence="1">Belongs to the short-chain dehydrogenases/reductases (SDR) family.</text>
</comment>
<dbReference type="PRINTS" id="PR00080">
    <property type="entry name" value="SDRFAMILY"/>
</dbReference>
<name>A0A9W5S0P6_9BACL</name>
<dbReference type="InterPro" id="IPR020904">
    <property type="entry name" value="Sc_DH/Rdtase_CS"/>
</dbReference>
<dbReference type="Proteomes" id="UP000053750">
    <property type="component" value="Unassembled WGS sequence"/>
</dbReference>
<dbReference type="Pfam" id="PF13561">
    <property type="entry name" value="adh_short_C2"/>
    <property type="match status" value="1"/>
</dbReference>
<dbReference type="InterPro" id="IPR002347">
    <property type="entry name" value="SDR_fam"/>
</dbReference>
<dbReference type="CDD" id="cd05233">
    <property type="entry name" value="SDR_c"/>
    <property type="match status" value="1"/>
</dbReference>
<dbReference type="FunFam" id="3.40.50.720:FF:000173">
    <property type="entry name" value="3-oxoacyl-[acyl-carrier protein] reductase"/>
    <property type="match status" value="1"/>
</dbReference>
<gene>
    <name evidence="3" type="ORF">BG53_03510</name>
</gene>
<accession>A0A9W5S0P6</accession>